<dbReference type="GO" id="GO:0016226">
    <property type="term" value="P:iron-sulfur cluster assembly"/>
    <property type="evidence" value="ECO:0007669"/>
    <property type="project" value="InterPro"/>
</dbReference>
<dbReference type="PANTHER" id="PTHR43575:SF1">
    <property type="entry name" value="PROTEIN ABCI7, CHLOROPLASTIC"/>
    <property type="match status" value="1"/>
</dbReference>
<dbReference type="InterPro" id="IPR000825">
    <property type="entry name" value="SUF_FeS_clus_asmbl_SufBD_core"/>
</dbReference>
<organism evidence="2">
    <name type="scientific">uncultured Poseidoniia archaeon</name>
    <dbReference type="NCBI Taxonomy" id="1697135"/>
    <lineage>
        <taxon>Archaea</taxon>
        <taxon>Methanobacteriati</taxon>
        <taxon>Thermoplasmatota</taxon>
        <taxon>Candidatus Poseidoniia</taxon>
        <taxon>environmental samples</taxon>
    </lineage>
</organism>
<reference evidence="2" key="2">
    <citation type="journal article" date="2015" name="ISME J.">
        <title>A new class of marine Euryarchaeota group II from the Mediterranean deep chlorophyll maximum.</title>
        <authorList>
            <person name="Martin-Cuadrado A.B."/>
            <person name="Garcia-Heredia I."/>
            <person name="Molto A.G."/>
            <person name="Lopez-Ubeda R."/>
            <person name="Kimes N."/>
            <person name="Lopez-Garcia P."/>
            <person name="Moreira D."/>
            <person name="Rodriguez-Valera F."/>
        </authorList>
    </citation>
    <scope>NUCLEOTIDE SEQUENCE</scope>
</reference>
<protein>
    <submittedName>
        <fullName evidence="2">FeS assembly protein (SufD)</fullName>
    </submittedName>
</protein>
<sequence length="368" mass="40685">MKSEELYLSLDEPDNADHLWRYSPWKRIHPTGNIREIPKQYKQPKIKLSYLDGSDLPSACSITKEESKNKKNSFSDPVSMSFIESVSHDSKFTFKVENNTILEKPILLRIDSESLNSAINLSIEIGRHCELELITLIEGKPEWFGLLRQGNIGEGTIVNDVVVGQMKSGTLLRVDAINIGKDSQVKAGNISSGSEKTKADLRYMMDKSGSNLRVLGSILSAEKMHIDHHIEIYHDAPETYSRLDWHSACGGNSKTIGTGMLRVSDGSKGADAGQLFHNLLLSKKAEADSIPELEVSEHDVVGCGHGTANGPVDEEQLFYLEARGFSPDDAKDALIAAFLNTTLSEMGSETLHQWLAENLQDELKSLTT</sequence>
<dbReference type="InterPro" id="IPR055346">
    <property type="entry name" value="Fe-S_cluster_assembly_SufBD"/>
</dbReference>
<dbReference type="Pfam" id="PF01458">
    <property type="entry name" value="SUFBD_core"/>
    <property type="match status" value="1"/>
</dbReference>
<name>A0A1B1TE26_9ARCH</name>
<dbReference type="InterPro" id="IPR037284">
    <property type="entry name" value="SUF_FeS_clus_asmbl_SufBD_sf"/>
</dbReference>
<dbReference type="AlphaFoldDB" id="A0A1B1TE26"/>
<dbReference type="SUPFAM" id="SSF101960">
    <property type="entry name" value="Stabilizer of iron transporter SufD"/>
    <property type="match status" value="1"/>
</dbReference>
<dbReference type="PANTHER" id="PTHR43575">
    <property type="entry name" value="PROTEIN ABCI7, CHLOROPLASTIC"/>
    <property type="match status" value="1"/>
</dbReference>
<evidence type="ECO:0000313" key="2">
    <source>
        <dbReference type="EMBL" id="ANV80536.1"/>
    </source>
</evidence>
<proteinExistence type="predicted"/>
<accession>A0A1B1TE26</accession>
<reference evidence="2" key="1">
    <citation type="submission" date="2014-11" db="EMBL/GenBank/DDBJ databases">
        <authorList>
            <person name="Zhu J."/>
            <person name="Qi W."/>
            <person name="Song R."/>
        </authorList>
    </citation>
    <scope>NUCLEOTIDE SEQUENCE</scope>
</reference>
<feature type="domain" description="SUF system FeS cluster assembly SufBD core" evidence="1">
    <location>
        <begin position="172"/>
        <end position="338"/>
    </location>
</feature>
<evidence type="ECO:0000259" key="1">
    <source>
        <dbReference type="Pfam" id="PF01458"/>
    </source>
</evidence>
<dbReference type="EMBL" id="KP211892">
    <property type="protein sequence ID" value="ANV80536.1"/>
    <property type="molecule type" value="Genomic_DNA"/>
</dbReference>